<keyword evidence="8" id="KW-1185">Reference proteome</keyword>
<evidence type="ECO:0000256" key="4">
    <source>
        <dbReference type="ARBA" id="ARBA00022679"/>
    </source>
</evidence>
<gene>
    <name evidence="7" type="ORF">C3942_19830</name>
</gene>
<evidence type="ECO:0000256" key="2">
    <source>
        <dbReference type="ARBA" id="ARBA00022454"/>
    </source>
</evidence>
<dbReference type="PROSITE" id="PS50280">
    <property type="entry name" value="SET"/>
    <property type="match status" value="1"/>
</dbReference>
<evidence type="ECO:0000256" key="5">
    <source>
        <dbReference type="ARBA" id="ARBA00022691"/>
    </source>
</evidence>
<sequence length="155" mass="17306">MSRKIVTRRSPIHGNGVFAARKLAAGDELIEYRGRLLTHAQADRLYEGGVDTGHTFLFTLNERYIIDANVEGNEARWLNHSCAPNCQAVWAESTDGNPKKDRILIETLREIAAGEELTYDYGISLPVRQTAKMKALWACRCGAPECSGTMLKPKR</sequence>
<dbReference type="Pfam" id="PF00856">
    <property type="entry name" value="SET"/>
    <property type="match status" value="1"/>
</dbReference>
<protein>
    <submittedName>
        <fullName evidence="7">SET domain-containing protein-lysine N-methyltransferase</fullName>
    </submittedName>
</protein>
<accession>A0A2S5TAY2</accession>
<organism evidence="7 8">
    <name type="scientific">Solimonas fluminis</name>
    <dbReference type="NCBI Taxonomy" id="2086571"/>
    <lineage>
        <taxon>Bacteria</taxon>
        <taxon>Pseudomonadati</taxon>
        <taxon>Pseudomonadota</taxon>
        <taxon>Gammaproteobacteria</taxon>
        <taxon>Nevskiales</taxon>
        <taxon>Nevskiaceae</taxon>
        <taxon>Solimonas</taxon>
    </lineage>
</organism>
<dbReference type="EMBL" id="PSNW01000015">
    <property type="protein sequence ID" value="PPE72149.1"/>
    <property type="molecule type" value="Genomic_DNA"/>
</dbReference>
<dbReference type="GO" id="GO:0005694">
    <property type="term" value="C:chromosome"/>
    <property type="evidence" value="ECO:0007669"/>
    <property type="project" value="UniProtKB-SubCell"/>
</dbReference>
<keyword evidence="5" id="KW-0949">S-adenosyl-L-methionine</keyword>
<dbReference type="AlphaFoldDB" id="A0A2S5TAY2"/>
<dbReference type="InterPro" id="IPR050777">
    <property type="entry name" value="SET2_Histone-Lys_MeTrsfase"/>
</dbReference>
<keyword evidence="3 7" id="KW-0489">Methyltransferase</keyword>
<keyword evidence="2" id="KW-0158">Chromosome</keyword>
<dbReference type="SUPFAM" id="SSF82199">
    <property type="entry name" value="SET domain"/>
    <property type="match status" value="1"/>
</dbReference>
<dbReference type="InterPro" id="IPR001214">
    <property type="entry name" value="SET_dom"/>
</dbReference>
<comment type="caution">
    <text evidence="7">The sequence shown here is derived from an EMBL/GenBank/DDBJ whole genome shotgun (WGS) entry which is preliminary data.</text>
</comment>
<dbReference type="Proteomes" id="UP000238220">
    <property type="component" value="Unassembled WGS sequence"/>
</dbReference>
<proteinExistence type="predicted"/>
<dbReference type="Gene3D" id="2.170.270.10">
    <property type="entry name" value="SET domain"/>
    <property type="match status" value="1"/>
</dbReference>
<comment type="subcellular location">
    <subcellularLocation>
        <location evidence="1">Chromosome</location>
    </subcellularLocation>
</comment>
<evidence type="ECO:0000313" key="8">
    <source>
        <dbReference type="Proteomes" id="UP000238220"/>
    </source>
</evidence>
<evidence type="ECO:0000256" key="3">
    <source>
        <dbReference type="ARBA" id="ARBA00022603"/>
    </source>
</evidence>
<dbReference type="SMART" id="SM00317">
    <property type="entry name" value="SET"/>
    <property type="match status" value="1"/>
</dbReference>
<dbReference type="InterPro" id="IPR046341">
    <property type="entry name" value="SET_dom_sf"/>
</dbReference>
<evidence type="ECO:0000313" key="7">
    <source>
        <dbReference type="EMBL" id="PPE72149.1"/>
    </source>
</evidence>
<evidence type="ECO:0000259" key="6">
    <source>
        <dbReference type="PROSITE" id="PS50280"/>
    </source>
</evidence>
<dbReference type="GO" id="GO:0008168">
    <property type="term" value="F:methyltransferase activity"/>
    <property type="evidence" value="ECO:0007669"/>
    <property type="project" value="UniProtKB-KW"/>
</dbReference>
<reference evidence="7 8" key="1">
    <citation type="submission" date="2018-02" db="EMBL/GenBank/DDBJ databases">
        <title>Genome sequencing of Solimonas sp. HR-BB.</title>
        <authorList>
            <person name="Lee Y."/>
            <person name="Jeon C.O."/>
        </authorList>
    </citation>
    <scope>NUCLEOTIDE SEQUENCE [LARGE SCALE GENOMIC DNA]</scope>
    <source>
        <strain evidence="7 8">HR-BB</strain>
    </source>
</reference>
<keyword evidence="4 7" id="KW-0808">Transferase</keyword>
<feature type="domain" description="SET" evidence="6">
    <location>
        <begin position="3"/>
        <end position="122"/>
    </location>
</feature>
<dbReference type="PANTHER" id="PTHR22884">
    <property type="entry name" value="SET DOMAIN PROTEINS"/>
    <property type="match status" value="1"/>
</dbReference>
<evidence type="ECO:0000256" key="1">
    <source>
        <dbReference type="ARBA" id="ARBA00004286"/>
    </source>
</evidence>
<dbReference type="RefSeq" id="WP_104232109.1">
    <property type="nucleotide sequence ID" value="NZ_PSNW01000015.1"/>
</dbReference>
<dbReference type="OrthoDB" id="9790349at2"/>
<name>A0A2S5TAY2_9GAMM</name>
<dbReference type="GO" id="GO:0032259">
    <property type="term" value="P:methylation"/>
    <property type="evidence" value="ECO:0007669"/>
    <property type="project" value="UniProtKB-KW"/>
</dbReference>